<dbReference type="Proteomes" id="UP000287651">
    <property type="component" value="Unassembled WGS sequence"/>
</dbReference>
<gene>
    <name evidence="1" type="ORF">B296_00002234</name>
</gene>
<protein>
    <submittedName>
        <fullName evidence="1">Uncharacterized protein</fullName>
    </submittedName>
</protein>
<proteinExistence type="predicted"/>
<comment type="caution">
    <text evidence="1">The sequence shown here is derived from an EMBL/GenBank/DDBJ whole genome shotgun (WGS) entry which is preliminary data.</text>
</comment>
<organism evidence="1 2">
    <name type="scientific">Ensete ventricosum</name>
    <name type="common">Abyssinian banana</name>
    <name type="synonym">Musa ensete</name>
    <dbReference type="NCBI Taxonomy" id="4639"/>
    <lineage>
        <taxon>Eukaryota</taxon>
        <taxon>Viridiplantae</taxon>
        <taxon>Streptophyta</taxon>
        <taxon>Embryophyta</taxon>
        <taxon>Tracheophyta</taxon>
        <taxon>Spermatophyta</taxon>
        <taxon>Magnoliopsida</taxon>
        <taxon>Liliopsida</taxon>
        <taxon>Zingiberales</taxon>
        <taxon>Musaceae</taxon>
        <taxon>Ensete</taxon>
    </lineage>
</organism>
<evidence type="ECO:0000313" key="2">
    <source>
        <dbReference type="Proteomes" id="UP000287651"/>
    </source>
</evidence>
<dbReference type="AlphaFoldDB" id="A0A427B8R1"/>
<sequence length="132" mass="14804">MHDAASAFKITKQGIPWGFSFVDKDRVRVHGVVGERGMEQSSKWPNETQCDVAVRIEHITVTHAQRSTVLLERQGGMGRLGATPWDAKMLYYLQAYDDHLNLLDRLILAQPPLGLSSHSRMIDDISKNNSSS</sequence>
<accession>A0A427B8R1</accession>
<evidence type="ECO:0000313" key="1">
    <source>
        <dbReference type="EMBL" id="RRT84872.1"/>
    </source>
</evidence>
<reference evidence="1 2" key="1">
    <citation type="journal article" date="2014" name="Agronomy (Basel)">
        <title>A Draft Genome Sequence for Ensete ventricosum, the Drought-Tolerant Tree Against Hunger.</title>
        <authorList>
            <person name="Harrison J."/>
            <person name="Moore K.A."/>
            <person name="Paszkiewicz K."/>
            <person name="Jones T."/>
            <person name="Grant M."/>
            <person name="Ambacheew D."/>
            <person name="Muzemil S."/>
            <person name="Studholme D.J."/>
        </authorList>
    </citation>
    <scope>NUCLEOTIDE SEQUENCE [LARGE SCALE GENOMIC DNA]</scope>
</reference>
<name>A0A427B8R1_ENSVE</name>
<dbReference type="EMBL" id="AMZH03000216">
    <property type="protein sequence ID" value="RRT84872.1"/>
    <property type="molecule type" value="Genomic_DNA"/>
</dbReference>